<dbReference type="STRING" id="1195763.ABT56_18680"/>
<sequence length="345" mass="38727">MKVTKKQAATLKQAISYWQQEGLISEPQAASLNTSYDIVGFNWKLLAVYSFWIAITCLVISVGVLLADDYLLMLLAKLIDTPASVLAVISAAIAAFAFRFGFKRRIRSPDKQVSNEALYFFGVLFTSVSAGFIRETTLFEGVHIAWFLLALTLILAVLGFKLRSMLIWSFALLFFAGWGIEQTSVLSNDKGYFLGLNIPWRMLILGGIVLAGAKWLQGHPKYHPLYEPSRFIGLLYLLSSLWIISIVGNYGDAASWAKVAQTELLHWALLAITSCIGLLIYGIRTNDKLIGGFAMTFLLINLYTRYFEYFWDSMHKTLFFAGLALSFWLIGSKAETLWQLSTKSK</sequence>
<protein>
    <submittedName>
        <fullName evidence="2">Membrane protein</fullName>
    </submittedName>
</protein>
<dbReference type="Proteomes" id="UP000036097">
    <property type="component" value="Unassembled WGS sequence"/>
</dbReference>
<dbReference type="OrthoDB" id="1120077at2"/>
<feature type="transmembrane region" description="Helical" evidence="1">
    <location>
        <begin position="289"/>
        <end position="306"/>
    </location>
</feature>
<keyword evidence="1" id="KW-0472">Membrane</keyword>
<evidence type="ECO:0000256" key="1">
    <source>
        <dbReference type="SAM" id="Phobius"/>
    </source>
</evidence>
<dbReference type="AlphaFoldDB" id="A0A0J1GW02"/>
<organism evidence="2 3">
    <name type="scientific">Photobacterium aquae</name>
    <dbReference type="NCBI Taxonomy" id="1195763"/>
    <lineage>
        <taxon>Bacteria</taxon>
        <taxon>Pseudomonadati</taxon>
        <taxon>Pseudomonadota</taxon>
        <taxon>Gammaproteobacteria</taxon>
        <taxon>Vibrionales</taxon>
        <taxon>Vibrionaceae</taxon>
        <taxon>Photobacterium</taxon>
    </lineage>
</organism>
<feature type="transmembrane region" description="Helical" evidence="1">
    <location>
        <begin position="113"/>
        <end position="133"/>
    </location>
</feature>
<proteinExistence type="predicted"/>
<feature type="transmembrane region" description="Helical" evidence="1">
    <location>
        <begin position="46"/>
        <end position="67"/>
    </location>
</feature>
<feature type="transmembrane region" description="Helical" evidence="1">
    <location>
        <begin position="192"/>
        <end position="213"/>
    </location>
</feature>
<dbReference type="PATRIC" id="fig|1195763.3.peg.3994"/>
<dbReference type="RefSeq" id="WP_047880419.1">
    <property type="nucleotide sequence ID" value="NZ_LDOT01000030.1"/>
</dbReference>
<feature type="transmembrane region" description="Helical" evidence="1">
    <location>
        <begin position="234"/>
        <end position="252"/>
    </location>
</feature>
<gene>
    <name evidence="2" type="ORF">ABT56_18680</name>
</gene>
<accession>A0A0J1GW02</accession>
<name>A0A0J1GW02_9GAMM</name>
<evidence type="ECO:0000313" key="2">
    <source>
        <dbReference type="EMBL" id="KLV03619.1"/>
    </source>
</evidence>
<feature type="transmembrane region" description="Helical" evidence="1">
    <location>
        <begin position="318"/>
        <end position="338"/>
    </location>
</feature>
<keyword evidence="3" id="KW-1185">Reference proteome</keyword>
<feature type="transmembrane region" description="Helical" evidence="1">
    <location>
        <begin position="79"/>
        <end position="101"/>
    </location>
</feature>
<dbReference type="EMBL" id="LDOT01000030">
    <property type="protein sequence ID" value="KLV03619.1"/>
    <property type="molecule type" value="Genomic_DNA"/>
</dbReference>
<feature type="transmembrane region" description="Helical" evidence="1">
    <location>
        <begin position="165"/>
        <end position="180"/>
    </location>
</feature>
<keyword evidence="1" id="KW-0812">Transmembrane</keyword>
<keyword evidence="1" id="KW-1133">Transmembrane helix</keyword>
<feature type="transmembrane region" description="Helical" evidence="1">
    <location>
        <begin position="264"/>
        <end position="282"/>
    </location>
</feature>
<evidence type="ECO:0000313" key="3">
    <source>
        <dbReference type="Proteomes" id="UP000036097"/>
    </source>
</evidence>
<feature type="transmembrane region" description="Helical" evidence="1">
    <location>
        <begin position="139"/>
        <end position="158"/>
    </location>
</feature>
<comment type="caution">
    <text evidence="2">The sequence shown here is derived from an EMBL/GenBank/DDBJ whole genome shotgun (WGS) entry which is preliminary data.</text>
</comment>
<reference evidence="2 3" key="1">
    <citation type="submission" date="2015-05" db="EMBL/GenBank/DDBJ databases">
        <title>Photobacterium galathea sp. nov.</title>
        <authorList>
            <person name="Machado H."/>
            <person name="Gram L."/>
        </authorList>
    </citation>
    <scope>NUCLEOTIDE SEQUENCE [LARGE SCALE GENOMIC DNA]</scope>
    <source>
        <strain evidence="2 3">CGMCC 1.12159</strain>
    </source>
</reference>